<evidence type="ECO:0000313" key="1">
    <source>
        <dbReference type="EMBL" id="MXV20803.1"/>
    </source>
</evidence>
<keyword evidence="2" id="KW-1185">Reference proteome</keyword>
<dbReference type="Proteomes" id="UP000430519">
    <property type="component" value="Unassembled WGS sequence"/>
</dbReference>
<name>A0A6I4YUL6_9DEIO</name>
<organism evidence="1 2">
    <name type="scientific">Deinococcus xianganensis</name>
    <dbReference type="NCBI Taxonomy" id="1507289"/>
    <lineage>
        <taxon>Bacteria</taxon>
        <taxon>Thermotogati</taxon>
        <taxon>Deinococcota</taxon>
        <taxon>Deinococci</taxon>
        <taxon>Deinococcales</taxon>
        <taxon>Deinococcaceae</taxon>
        <taxon>Deinococcus</taxon>
    </lineage>
</organism>
<reference evidence="1 2" key="1">
    <citation type="submission" date="2019-11" db="EMBL/GenBank/DDBJ databases">
        <title>Genome sequence of Deinococcus xianganensis Y35, AI-2 producing algicidal bacterium, isolated from lake water.</title>
        <authorList>
            <person name="Li Y."/>
        </authorList>
    </citation>
    <scope>NUCLEOTIDE SEQUENCE [LARGE SCALE GENOMIC DNA]</scope>
    <source>
        <strain evidence="1 2">Y35</strain>
    </source>
</reference>
<dbReference type="RefSeq" id="WP_160980602.1">
    <property type="nucleotide sequence ID" value="NZ_WVHK01000058.1"/>
</dbReference>
<proteinExistence type="predicted"/>
<accession>A0A6I4YUL6</accession>
<comment type="caution">
    <text evidence="1">The sequence shown here is derived from an EMBL/GenBank/DDBJ whole genome shotgun (WGS) entry which is preliminary data.</text>
</comment>
<sequence>MGIKSKRVSFVFDEQALKTLEQPSSADDWAAMGRVESPNCTRALSRSAPRQPLHALIIRDPATGEGREVWIPPLATFPPDRNPETGQ</sequence>
<evidence type="ECO:0000313" key="2">
    <source>
        <dbReference type="Proteomes" id="UP000430519"/>
    </source>
</evidence>
<protein>
    <submittedName>
        <fullName evidence="1">Uncharacterized protein</fullName>
    </submittedName>
</protein>
<dbReference type="AlphaFoldDB" id="A0A6I4YUL6"/>
<dbReference type="EMBL" id="WVHK01000058">
    <property type="protein sequence ID" value="MXV20803.1"/>
    <property type="molecule type" value="Genomic_DNA"/>
</dbReference>
<gene>
    <name evidence="1" type="ORF">GLX28_14285</name>
</gene>